<name>A0A1R3XQ54_9BACT</name>
<gene>
    <name evidence="1" type="ORF">SAMN05444128_3408</name>
</gene>
<dbReference type="AlphaFoldDB" id="A0A1R3XQ54"/>
<dbReference type="Proteomes" id="UP000187181">
    <property type="component" value="Unassembled WGS sequence"/>
</dbReference>
<dbReference type="EMBL" id="FTPP01000003">
    <property type="protein sequence ID" value="SIT94041.1"/>
    <property type="molecule type" value="Genomic_DNA"/>
</dbReference>
<protein>
    <submittedName>
        <fullName evidence="1">Uncharacterized protein</fullName>
    </submittedName>
</protein>
<keyword evidence="2" id="KW-1185">Reference proteome</keyword>
<evidence type="ECO:0000313" key="2">
    <source>
        <dbReference type="Proteomes" id="UP000187181"/>
    </source>
</evidence>
<dbReference type="STRING" id="1317125.SAMN05444128_3408"/>
<proteinExistence type="predicted"/>
<sequence>MYHKEQVRPRFLEKIERLKTVMGSYAKVVVGCNLPSCNISDIWNPRVEMSLQVVMHFLTAYREHGVRVHTRWETGENSSAACSNCAGTES</sequence>
<evidence type="ECO:0000313" key="1">
    <source>
        <dbReference type="EMBL" id="SIT94041.1"/>
    </source>
</evidence>
<reference evidence="2" key="1">
    <citation type="submission" date="2017-01" db="EMBL/GenBank/DDBJ databases">
        <authorList>
            <person name="Varghese N."/>
            <person name="Submissions S."/>
        </authorList>
    </citation>
    <scope>NUCLEOTIDE SEQUENCE [LARGE SCALE GENOMIC DNA]</scope>
    <source>
        <strain evidence="2">LP100</strain>
    </source>
</reference>
<organism evidence="1 2">
    <name type="scientific">Pontibacter indicus</name>
    <dbReference type="NCBI Taxonomy" id="1317125"/>
    <lineage>
        <taxon>Bacteria</taxon>
        <taxon>Pseudomonadati</taxon>
        <taxon>Bacteroidota</taxon>
        <taxon>Cytophagia</taxon>
        <taxon>Cytophagales</taxon>
        <taxon>Hymenobacteraceae</taxon>
        <taxon>Pontibacter</taxon>
    </lineage>
</organism>
<accession>A0A1R3XQ54</accession>